<gene>
    <name evidence="2" type="ORF">ACPOL_1800</name>
</gene>
<dbReference type="CDD" id="cd05344">
    <property type="entry name" value="BKR_like_SDR_like"/>
    <property type="match status" value="1"/>
</dbReference>
<dbReference type="SUPFAM" id="SSF51735">
    <property type="entry name" value="NAD(P)-binding Rossmann-fold domains"/>
    <property type="match status" value="1"/>
</dbReference>
<evidence type="ECO:0000313" key="2">
    <source>
        <dbReference type="EMBL" id="AXC11142.1"/>
    </source>
</evidence>
<dbReference type="PANTHER" id="PTHR42879:SF6">
    <property type="entry name" value="NADPH-DEPENDENT REDUCTASE BACG"/>
    <property type="match status" value="1"/>
</dbReference>
<dbReference type="PRINTS" id="PR00081">
    <property type="entry name" value="GDHRDH"/>
</dbReference>
<name>A0A2Z5FWJ9_9BACT</name>
<dbReference type="PANTHER" id="PTHR42879">
    <property type="entry name" value="3-OXOACYL-(ACYL-CARRIER-PROTEIN) REDUCTASE"/>
    <property type="match status" value="1"/>
</dbReference>
<keyword evidence="3" id="KW-1185">Reference proteome</keyword>
<comment type="similarity">
    <text evidence="1">Belongs to the short-chain dehydrogenases/reductases (SDR) family.</text>
</comment>
<dbReference type="FunFam" id="3.40.50.720:FF:000084">
    <property type="entry name" value="Short-chain dehydrogenase reductase"/>
    <property type="match status" value="1"/>
</dbReference>
<reference evidence="2 3" key="1">
    <citation type="journal article" date="2018" name="Front. Microbiol.">
        <title>Hydrolytic Capabilities as a Key to Environmental Success: Chitinolytic and Cellulolytic Acidobacteria From Acidic Sub-arctic Soils and Boreal Peatlands.</title>
        <authorList>
            <person name="Belova S.E."/>
            <person name="Ravin N.V."/>
            <person name="Pankratov T.A."/>
            <person name="Rakitin A.L."/>
            <person name="Ivanova A.A."/>
            <person name="Beletsky A.V."/>
            <person name="Mardanov A.V."/>
            <person name="Sinninghe Damste J.S."/>
            <person name="Dedysh S.N."/>
        </authorList>
    </citation>
    <scope>NUCLEOTIDE SEQUENCE [LARGE SCALE GENOMIC DNA]</scope>
    <source>
        <strain evidence="2 3">SBC82</strain>
    </source>
</reference>
<dbReference type="KEGG" id="abas:ACPOL_1800"/>
<dbReference type="OrthoDB" id="9803333at2"/>
<proteinExistence type="inferred from homology"/>
<dbReference type="EMBL" id="CP030840">
    <property type="protein sequence ID" value="AXC11142.1"/>
    <property type="molecule type" value="Genomic_DNA"/>
</dbReference>
<dbReference type="AlphaFoldDB" id="A0A2Z5FWJ9"/>
<sequence length="262" mass="28053">MDFGLKNRSVIVAASSDGIARAAADKFAAEGARVAMCSRDEGKLQTAAEEIRRRYGAEVFAAPLDVTNEAAVHGFVEEVGRQFGAIDVCVTNAGGPPAKMFLETVTGEWQGAFDLNLMSVVHLARAVIPWMQRQRWGRIVTITSVSVRQPIADLIYSNTVRAGVLGLVKSLSNEFGQDGITVNNVAPGCTATARLNSLIQKRALSLDISEEEYKARLAAEAALKRLGQAEDVADAIVWLASERASFITGQTLLVDGGLYKGL</sequence>
<evidence type="ECO:0000313" key="3">
    <source>
        <dbReference type="Proteomes" id="UP000253606"/>
    </source>
</evidence>
<dbReference type="Gene3D" id="3.40.50.720">
    <property type="entry name" value="NAD(P)-binding Rossmann-like Domain"/>
    <property type="match status" value="1"/>
</dbReference>
<organism evidence="2 3">
    <name type="scientific">Acidisarcina polymorpha</name>
    <dbReference type="NCBI Taxonomy" id="2211140"/>
    <lineage>
        <taxon>Bacteria</taxon>
        <taxon>Pseudomonadati</taxon>
        <taxon>Acidobacteriota</taxon>
        <taxon>Terriglobia</taxon>
        <taxon>Terriglobales</taxon>
        <taxon>Acidobacteriaceae</taxon>
        <taxon>Acidisarcina</taxon>
    </lineage>
</organism>
<dbReference type="InterPro" id="IPR050259">
    <property type="entry name" value="SDR"/>
</dbReference>
<evidence type="ECO:0000256" key="1">
    <source>
        <dbReference type="ARBA" id="ARBA00006484"/>
    </source>
</evidence>
<dbReference type="InterPro" id="IPR002347">
    <property type="entry name" value="SDR_fam"/>
</dbReference>
<dbReference type="RefSeq" id="WP_114206636.1">
    <property type="nucleotide sequence ID" value="NZ_CP030840.1"/>
</dbReference>
<dbReference type="Pfam" id="PF13561">
    <property type="entry name" value="adh_short_C2"/>
    <property type="match status" value="1"/>
</dbReference>
<protein>
    <submittedName>
        <fullName evidence="2">3-oxoacyl-[acyl-carrier protein] reductase</fullName>
    </submittedName>
</protein>
<dbReference type="Proteomes" id="UP000253606">
    <property type="component" value="Chromosome"/>
</dbReference>
<accession>A0A2Z5FWJ9</accession>
<dbReference type="InterPro" id="IPR036291">
    <property type="entry name" value="NAD(P)-bd_dom_sf"/>
</dbReference>